<dbReference type="GO" id="GO:0031966">
    <property type="term" value="C:mitochondrial membrane"/>
    <property type="evidence" value="ECO:0007669"/>
    <property type="project" value="UniProtKB-SubCell"/>
</dbReference>
<evidence type="ECO:0000313" key="9">
    <source>
        <dbReference type="EMBL" id="QNR39812.1"/>
    </source>
</evidence>
<evidence type="ECO:0000256" key="1">
    <source>
        <dbReference type="ARBA" id="ARBA00004325"/>
    </source>
</evidence>
<feature type="transmembrane region" description="Helical" evidence="8">
    <location>
        <begin position="7"/>
        <end position="26"/>
    </location>
</feature>
<accession>A0A7H0WB83</accession>
<gene>
    <name evidence="9" type="primary">atp4</name>
    <name evidence="9" type="ORF">CDCH_SybilCave_003</name>
</gene>
<evidence type="ECO:0000256" key="2">
    <source>
        <dbReference type="ARBA" id="ARBA00022448"/>
    </source>
</evidence>
<sequence>MSTIRNWDISYIFLGLALLCSTRVILLNEESLVLICFVTLVYLAITRLGGNVSKELDQRSSKIASDLDNSLYEVESQLRQDASFHSSEGNLESQVSFLKRFCYLNTEALSRMVHANATAMVEIRFPKKLQTILEAEGQVNTLLRLLFCLELDRIVEINKFYSQAEVARYKIMNQLINQERIILI</sequence>
<dbReference type="GeneID" id="63062096"/>
<reference evidence="9" key="1">
    <citation type="journal article" date="2020" name="BMC Evol. Biol.">
        <title>Potential causes and consequences of rapid mitochondrial genome evolution in thermoacidophilic Galdieria (Rhodophyta).</title>
        <authorList>
            <person name="Cho C.H."/>
            <person name="Park S.I."/>
            <person name="Ciniglia C."/>
            <person name="Yang E.C."/>
            <person name="Graf L."/>
            <person name="Bhattacharya D."/>
            <person name="Yoon H.S."/>
        </authorList>
    </citation>
    <scope>NUCLEOTIDE SEQUENCE</scope>
</reference>
<keyword evidence="2" id="KW-0813">Transport</keyword>
<geneLocation type="mitochondrion" evidence="9"/>
<keyword evidence="7 8" id="KW-0472">Membrane</keyword>
<keyword evidence="8" id="KW-0812">Transmembrane</keyword>
<evidence type="ECO:0000256" key="8">
    <source>
        <dbReference type="SAM" id="Phobius"/>
    </source>
</evidence>
<dbReference type="GO" id="GO:0045259">
    <property type="term" value="C:proton-transporting ATP synthase complex"/>
    <property type="evidence" value="ECO:0007669"/>
    <property type="project" value="UniProtKB-KW"/>
</dbReference>
<dbReference type="EMBL" id="MT270117">
    <property type="protein sequence ID" value="QNR39812.1"/>
    <property type="molecule type" value="Genomic_DNA"/>
</dbReference>
<evidence type="ECO:0000256" key="3">
    <source>
        <dbReference type="ARBA" id="ARBA00022547"/>
    </source>
</evidence>
<protein>
    <submittedName>
        <fullName evidence="9">ATP synthase F1F0 subunit B</fullName>
    </submittedName>
</protein>
<dbReference type="InterPro" id="IPR008688">
    <property type="entry name" value="ATP_synth_Bsub_B/MI25"/>
</dbReference>
<dbReference type="GO" id="GO:0015078">
    <property type="term" value="F:proton transmembrane transporter activity"/>
    <property type="evidence" value="ECO:0007669"/>
    <property type="project" value="InterPro"/>
</dbReference>
<name>A0A7H0WB83_9RHOD</name>
<organism evidence="9">
    <name type="scientific">Cavernulicola chilensis</name>
    <dbReference type="NCBI Taxonomy" id="3028028"/>
    <lineage>
        <taxon>Eukaryota</taxon>
        <taxon>Rhodophyta</taxon>
        <taxon>Bangiophyceae</taxon>
        <taxon>Cavernulicolales</taxon>
        <taxon>Cavernulicolaceae</taxon>
        <taxon>Cavernulicola</taxon>
    </lineage>
</organism>
<proteinExistence type="predicted"/>
<keyword evidence="3" id="KW-0138">CF(0)</keyword>
<dbReference type="Pfam" id="PF05405">
    <property type="entry name" value="Mt_ATP-synt_B"/>
    <property type="match status" value="1"/>
</dbReference>
<keyword evidence="5" id="KW-0406">Ion transport</keyword>
<dbReference type="AlphaFoldDB" id="A0A7H0WB83"/>
<evidence type="ECO:0000256" key="5">
    <source>
        <dbReference type="ARBA" id="ARBA00023065"/>
    </source>
</evidence>
<evidence type="ECO:0000256" key="4">
    <source>
        <dbReference type="ARBA" id="ARBA00022781"/>
    </source>
</evidence>
<evidence type="ECO:0000256" key="6">
    <source>
        <dbReference type="ARBA" id="ARBA00023128"/>
    </source>
</evidence>
<keyword evidence="6 9" id="KW-0496">Mitochondrion</keyword>
<feature type="transmembrane region" description="Helical" evidence="8">
    <location>
        <begin position="32"/>
        <end position="50"/>
    </location>
</feature>
<keyword evidence="8" id="KW-1133">Transmembrane helix</keyword>
<keyword evidence="4" id="KW-0375">Hydrogen ion transport</keyword>
<comment type="subcellular location">
    <subcellularLocation>
        <location evidence="1">Mitochondrion membrane</location>
    </subcellularLocation>
</comment>
<dbReference type="GO" id="GO:0015986">
    <property type="term" value="P:proton motive force-driven ATP synthesis"/>
    <property type="evidence" value="ECO:0007669"/>
    <property type="project" value="InterPro"/>
</dbReference>
<dbReference type="RefSeq" id="YP_010007617.1">
    <property type="nucleotide sequence ID" value="NC_053319.1"/>
</dbReference>
<evidence type="ECO:0000256" key="7">
    <source>
        <dbReference type="ARBA" id="ARBA00023136"/>
    </source>
</evidence>